<evidence type="ECO:0000313" key="2">
    <source>
        <dbReference type="Proteomes" id="UP000887458"/>
    </source>
</evidence>
<name>A0ABQ8J4K6_DERPT</name>
<gene>
    <name evidence="1" type="ORF">DERP_007428</name>
</gene>
<proteinExistence type="predicted"/>
<evidence type="ECO:0000313" key="1">
    <source>
        <dbReference type="EMBL" id="KAH9417430.1"/>
    </source>
</evidence>
<dbReference type="EMBL" id="NJHN03000077">
    <property type="protein sequence ID" value="KAH9417430.1"/>
    <property type="molecule type" value="Genomic_DNA"/>
</dbReference>
<accession>A0ABQ8J4K6</accession>
<keyword evidence="2" id="KW-1185">Reference proteome</keyword>
<sequence>MDNMITFDHFNGRFHADGNFMSKSSLPSAIPLTTSGEAIFKSYAKPINEHIRIQLTGGLNNSHCGRSLIR</sequence>
<organism evidence="1 2">
    <name type="scientific">Dermatophagoides pteronyssinus</name>
    <name type="common">European house dust mite</name>
    <dbReference type="NCBI Taxonomy" id="6956"/>
    <lineage>
        <taxon>Eukaryota</taxon>
        <taxon>Metazoa</taxon>
        <taxon>Ecdysozoa</taxon>
        <taxon>Arthropoda</taxon>
        <taxon>Chelicerata</taxon>
        <taxon>Arachnida</taxon>
        <taxon>Acari</taxon>
        <taxon>Acariformes</taxon>
        <taxon>Sarcoptiformes</taxon>
        <taxon>Astigmata</taxon>
        <taxon>Psoroptidia</taxon>
        <taxon>Analgoidea</taxon>
        <taxon>Pyroglyphidae</taxon>
        <taxon>Dermatophagoidinae</taxon>
        <taxon>Dermatophagoides</taxon>
    </lineage>
</organism>
<dbReference type="Proteomes" id="UP000887458">
    <property type="component" value="Unassembled WGS sequence"/>
</dbReference>
<protein>
    <submittedName>
        <fullName evidence="1">Uncharacterized protein</fullName>
    </submittedName>
</protein>
<reference evidence="1 2" key="2">
    <citation type="journal article" date="2022" name="Mol. Biol. Evol.">
        <title>Comparative Genomics Reveals Insights into the Divergent Evolution of Astigmatic Mites and Household Pest Adaptations.</title>
        <authorList>
            <person name="Xiong Q."/>
            <person name="Wan A.T."/>
            <person name="Liu X."/>
            <person name="Fung C.S."/>
            <person name="Xiao X."/>
            <person name="Malainual N."/>
            <person name="Hou J."/>
            <person name="Wang L."/>
            <person name="Wang M."/>
            <person name="Yang K.Y."/>
            <person name="Cui Y."/>
            <person name="Leung E.L."/>
            <person name="Nong W."/>
            <person name="Shin S.K."/>
            <person name="Au S.W."/>
            <person name="Jeong K.Y."/>
            <person name="Chew F.T."/>
            <person name="Hui J.H."/>
            <person name="Leung T.F."/>
            <person name="Tungtrongchitr A."/>
            <person name="Zhong N."/>
            <person name="Liu Z."/>
            <person name="Tsui S.K."/>
        </authorList>
    </citation>
    <scope>NUCLEOTIDE SEQUENCE [LARGE SCALE GENOMIC DNA]</scope>
    <source>
        <strain evidence="1">Derp</strain>
    </source>
</reference>
<reference evidence="1 2" key="1">
    <citation type="journal article" date="2018" name="J. Allergy Clin. Immunol.">
        <title>High-quality assembly of Dermatophagoides pteronyssinus genome and transcriptome reveals a wide range of novel allergens.</title>
        <authorList>
            <person name="Liu X.Y."/>
            <person name="Yang K.Y."/>
            <person name="Wang M.Q."/>
            <person name="Kwok J.S."/>
            <person name="Zeng X."/>
            <person name="Yang Z."/>
            <person name="Xiao X.J."/>
            <person name="Lau C.P."/>
            <person name="Li Y."/>
            <person name="Huang Z.M."/>
            <person name="Ba J.G."/>
            <person name="Yim A.K."/>
            <person name="Ouyang C.Y."/>
            <person name="Ngai S.M."/>
            <person name="Chan T.F."/>
            <person name="Leung E.L."/>
            <person name="Liu L."/>
            <person name="Liu Z.G."/>
            <person name="Tsui S.K."/>
        </authorList>
    </citation>
    <scope>NUCLEOTIDE SEQUENCE [LARGE SCALE GENOMIC DNA]</scope>
    <source>
        <strain evidence="1">Derp</strain>
    </source>
</reference>
<comment type="caution">
    <text evidence="1">The sequence shown here is derived from an EMBL/GenBank/DDBJ whole genome shotgun (WGS) entry which is preliminary data.</text>
</comment>